<evidence type="ECO:0000256" key="1">
    <source>
        <dbReference type="ARBA" id="ARBA00022553"/>
    </source>
</evidence>
<keyword evidence="2" id="KW-1277">Toxin-antitoxin system</keyword>
<name>A0A3E0VW34_9MICO</name>
<evidence type="ECO:0000256" key="4">
    <source>
        <dbReference type="ARBA" id="ARBA00022741"/>
    </source>
</evidence>
<dbReference type="AlphaFoldDB" id="A0A3E0VW34"/>
<dbReference type="Pfam" id="PF01934">
    <property type="entry name" value="HepT-like"/>
    <property type="match status" value="1"/>
</dbReference>
<proteinExistence type="predicted"/>
<dbReference type="GO" id="GO:0016787">
    <property type="term" value="F:hydrolase activity"/>
    <property type="evidence" value="ECO:0007669"/>
    <property type="project" value="UniProtKB-KW"/>
</dbReference>
<protein>
    <recommendedName>
        <fullName evidence="8">DUF86 domain-containing protein</fullName>
    </recommendedName>
</protein>
<evidence type="ECO:0000313" key="6">
    <source>
        <dbReference type="EMBL" id="RFA13920.1"/>
    </source>
</evidence>
<keyword evidence="5" id="KW-0378">Hydrolase</keyword>
<dbReference type="RefSeq" id="WP_116282640.1">
    <property type="nucleotide sequence ID" value="NZ_NBXA01000015.1"/>
</dbReference>
<dbReference type="PANTHER" id="PTHR34139">
    <property type="entry name" value="UPF0331 PROTEIN MJ0127"/>
    <property type="match status" value="1"/>
</dbReference>
<dbReference type="Proteomes" id="UP000256709">
    <property type="component" value="Unassembled WGS sequence"/>
</dbReference>
<accession>A0A3E0VW34</accession>
<dbReference type="GO" id="GO:0000166">
    <property type="term" value="F:nucleotide binding"/>
    <property type="evidence" value="ECO:0007669"/>
    <property type="project" value="UniProtKB-KW"/>
</dbReference>
<evidence type="ECO:0000256" key="3">
    <source>
        <dbReference type="ARBA" id="ARBA00022722"/>
    </source>
</evidence>
<dbReference type="GO" id="GO:0110001">
    <property type="term" value="C:toxin-antitoxin complex"/>
    <property type="evidence" value="ECO:0007669"/>
    <property type="project" value="InterPro"/>
</dbReference>
<dbReference type="OrthoDB" id="159782at2"/>
<dbReference type="PANTHER" id="PTHR34139:SF1">
    <property type="entry name" value="RNASE MJ1380-RELATED"/>
    <property type="match status" value="1"/>
</dbReference>
<sequence length="142" mass="15939">MTPAEAEAILALNDEIATALELRLDEAAFRSDWRVRFAAERVIERVFQATEAIDADRRESYFGVDGARYLRGLRNRLSHNYLATDYDIIWETISVDLPAVSDRLSDDATAAKTVLADAIAESAGNEDEWRGAHLRPTRNVDN</sequence>
<dbReference type="EMBL" id="NBXA01000015">
    <property type="protein sequence ID" value="RFA13920.1"/>
    <property type="molecule type" value="Genomic_DNA"/>
</dbReference>
<evidence type="ECO:0000256" key="5">
    <source>
        <dbReference type="ARBA" id="ARBA00022801"/>
    </source>
</evidence>
<dbReference type="InterPro" id="IPR051813">
    <property type="entry name" value="HepT_RNase_toxin"/>
</dbReference>
<keyword evidence="4" id="KW-0547">Nucleotide-binding</keyword>
<reference evidence="6 7" key="1">
    <citation type="submission" date="2017-04" db="EMBL/GenBank/DDBJ databases">
        <title>Comparative genome analysis of Subtercola boreus.</title>
        <authorList>
            <person name="Cho Y.-J."/>
            <person name="Cho A."/>
            <person name="Kim O.-S."/>
            <person name="Lee J.-I."/>
        </authorList>
    </citation>
    <scope>NUCLEOTIDE SEQUENCE [LARGE SCALE GENOMIC DNA]</scope>
    <source>
        <strain evidence="6 7">P27444</strain>
    </source>
</reference>
<organism evidence="6 7">
    <name type="scientific">Subtercola boreus</name>
    <dbReference type="NCBI Taxonomy" id="120213"/>
    <lineage>
        <taxon>Bacteria</taxon>
        <taxon>Bacillati</taxon>
        <taxon>Actinomycetota</taxon>
        <taxon>Actinomycetes</taxon>
        <taxon>Micrococcales</taxon>
        <taxon>Microbacteriaceae</taxon>
        <taxon>Subtercola</taxon>
    </lineage>
</organism>
<dbReference type="GO" id="GO:0004540">
    <property type="term" value="F:RNA nuclease activity"/>
    <property type="evidence" value="ECO:0007669"/>
    <property type="project" value="InterPro"/>
</dbReference>
<dbReference type="InterPro" id="IPR008201">
    <property type="entry name" value="HepT-like"/>
</dbReference>
<evidence type="ECO:0000313" key="7">
    <source>
        <dbReference type="Proteomes" id="UP000256709"/>
    </source>
</evidence>
<comment type="caution">
    <text evidence="6">The sequence shown here is derived from an EMBL/GenBank/DDBJ whole genome shotgun (WGS) entry which is preliminary data.</text>
</comment>
<keyword evidence="3" id="KW-0540">Nuclease</keyword>
<keyword evidence="1" id="KW-0597">Phosphoprotein</keyword>
<evidence type="ECO:0000256" key="2">
    <source>
        <dbReference type="ARBA" id="ARBA00022649"/>
    </source>
</evidence>
<evidence type="ECO:0008006" key="8">
    <source>
        <dbReference type="Google" id="ProtNLM"/>
    </source>
</evidence>
<gene>
    <name evidence="6" type="ORF">B7R21_07620</name>
</gene>